<sequence>MVRRRGFRSCSGATGFSRQMAIVLRYDEVMSADIRRSEPFGYFRSNGSRIRVDLWCWNVDLALGGTHLDNRLGS</sequence>
<name>A0A9Q0JK72_9ROSI</name>
<proteinExistence type="predicted"/>
<accession>A0A9Q0JK72</accession>
<organism evidence="1 2">
    <name type="scientific">Turnera subulata</name>
    <dbReference type="NCBI Taxonomy" id="218843"/>
    <lineage>
        <taxon>Eukaryota</taxon>
        <taxon>Viridiplantae</taxon>
        <taxon>Streptophyta</taxon>
        <taxon>Embryophyta</taxon>
        <taxon>Tracheophyta</taxon>
        <taxon>Spermatophyta</taxon>
        <taxon>Magnoliopsida</taxon>
        <taxon>eudicotyledons</taxon>
        <taxon>Gunneridae</taxon>
        <taxon>Pentapetalae</taxon>
        <taxon>rosids</taxon>
        <taxon>fabids</taxon>
        <taxon>Malpighiales</taxon>
        <taxon>Passifloraceae</taxon>
        <taxon>Turnera</taxon>
    </lineage>
</organism>
<evidence type="ECO:0000313" key="1">
    <source>
        <dbReference type="EMBL" id="KAJ4844052.1"/>
    </source>
</evidence>
<keyword evidence="2" id="KW-1185">Reference proteome</keyword>
<dbReference type="AlphaFoldDB" id="A0A9Q0JK72"/>
<reference evidence="1" key="2">
    <citation type="journal article" date="2023" name="Plants (Basel)">
        <title>Annotation of the Turnera subulata (Passifloraceae) Draft Genome Reveals the S-Locus Evolved after the Divergence of Turneroideae from Passifloroideae in a Stepwise Manner.</title>
        <authorList>
            <person name="Henning P.M."/>
            <person name="Roalson E.H."/>
            <person name="Mir W."/>
            <person name="McCubbin A.G."/>
            <person name="Shore J.S."/>
        </authorList>
    </citation>
    <scope>NUCLEOTIDE SEQUENCE</scope>
    <source>
        <strain evidence="1">F60SS</strain>
    </source>
</reference>
<evidence type="ECO:0000313" key="2">
    <source>
        <dbReference type="Proteomes" id="UP001141552"/>
    </source>
</evidence>
<gene>
    <name evidence="1" type="ORF">Tsubulata_013459</name>
</gene>
<dbReference type="Proteomes" id="UP001141552">
    <property type="component" value="Unassembled WGS sequence"/>
</dbReference>
<dbReference type="EMBL" id="JAKUCV010002062">
    <property type="protein sequence ID" value="KAJ4844052.1"/>
    <property type="molecule type" value="Genomic_DNA"/>
</dbReference>
<comment type="caution">
    <text evidence="1">The sequence shown here is derived from an EMBL/GenBank/DDBJ whole genome shotgun (WGS) entry which is preliminary data.</text>
</comment>
<reference evidence="1" key="1">
    <citation type="submission" date="2022-02" db="EMBL/GenBank/DDBJ databases">
        <authorList>
            <person name="Henning P.M."/>
            <person name="McCubbin A.G."/>
            <person name="Shore J.S."/>
        </authorList>
    </citation>
    <scope>NUCLEOTIDE SEQUENCE</scope>
    <source>
        <strain evidence="1">F60SS</strain>
        <tissue evidence="1">Leaves</tissue>
    </source>
</reference>
<protein>
    <submittedName>
        <fullName evidence="1">Uncharacterized protein</fullName>
    </submittedName>
</protein>